<dbReference type="SUPFAM" id="SSF54427">
    <property type="entry name" value="NTF2-like"/>
    <property type="match status" value="1"/>
</dbReference>
<dbReference type="Gene3D" id="3.10.450.50">
    <property type="match status" value="1"/>
</dbReference>
<dbReference type="OrthoDB" id="4035449at2759"/>
<protein>
    <submittedName>
        <fullName evidence="2">LAMI_0E00122g1_1</fullName>
    </submittedName>
</protein>
<dbReference type="Proteomes" id="UP000191024">
    <property type="component" value="Chromosome E"/>
</dbReference>
<sequence length="157" mass="17150">MPISSLPATLNPALSGREAVLDALYRYLLAFDINDKALFESAFTEDAVFVMDGTVMDGRDAVKAQTFDVLSKLETTHFLTNPRINILDGDMNAELTCSALAQHYRQGEGKGGSATPLLAGSLYHADLVKSKEDGLWKIKRLDLNVVWGQGDWGVFGQ</sequence>
<dbReference type="STRING" id="1230905.A0A1G4JHV4"/>
<reference evidence="2 3" key="1">
    <citation type="submission" date="2016-03" db="EMBL/GenBank/DDBJ databases">
        <authorList>
            <person name="Devillers H."/>
        </authorList>
    </citation>
    <scope>NUCLEOTIDE SEQUENCE [LARGE SCALE GENOMIC DNA]</scope>
    <source>
        <strain evidence="2">CBS 11717</strain>
    </source>
</reference>
<dbReference type="Pfam" id="PF13577">
    <property type="entry name" value="SnoaL_4"/>
    <property type="match status" value="1"/>
</dbReference>
<dbReference type="InterPro" id="IPR037401">
    <property type="entry name" value="SnoaL-like"/>
</dbReference>
<dbReference type="EMBL" id="LT598465">
    <property type="protein sequence ID" value="SCU89998.1"/>
    <property type="molecule type" value="Genomic_DNA"/>
</dbReference>
<evidence type="ECO:0000313" key="2">
    <source>
        <dbReference type="EMBL" id="SCU89998.1"/>
    </source>
</evidence>
<feature type="domain" description="SnoaL-like" evidence="1">
    <location>
        <begin position="14"/>
        <end position="141"/>
    </location>
</feature>
<proteinExistence type="predicted"/>
<dbReference type="CDD" id="cd00531">
    <property type="entry name" value="NTF2_like"/>
    <property type="match status" value="1"/>
</dbReference>
<dbReference type="InterPro" id="IPR032710">
    <property type="entry name" value="NTF2-like_dom_sf"/>
</dbReference>
<organism evidence="2 3">
    <name type="scientific">Lachancea mirantina</name>
    <dbReference type="NCBI Taxonomy" id="1230905"/>
    <lineage>
        <taxon>Eukaryota</taxon>
        <taxon>Fungi</taxon>
        <taxon>Dikarya</taxon>
        <taxon>Ascomycota</taxon>
        <taxon>Saccharomycotina</taxon>
        <taxon>Saccharomycetes</taxon>
        <taxon>Saccharomycetales</taxon>
        <taxon>Saccharomycetaceae</taxon>
        <taxon>Lachancea</taxon>
    </lineage>
</organism>
<accession>A0A1G4JHV4</accession>
<evidence type="ECO:0000313" key="3">
    <source>
        <dbReference type="Proteomes" id="UP000191024"/>
    </source>
</evidence>
<dbReference type="AlphaFoldDB" id="A0A1G4JHV4"/>
<evidence type="ECO:0000259" key="1">
    <source>
        <dbReference type="Pfam" id="PF13577"/>
    </source>
</evidence>
<name>A0A1G4JHV4_9SACH</name>
<gene>
    <name evidence="2" type="ORF">LAMI_0E00122G</name>
</gene>
<keyword evidence="3" id="KW-1185">Reference proteome</keyword>